<accession>A0ABU1NSY9</accession>
<dbReference type="PANTHER" id="PTHR43649">
    <property type="entry name" value="ARABINOSE-BINDING PROTEIN-RELATED"/>
    <property type="match status" value="1"/>
</dbReference>
<dbReference type="InterPro" id="IPR050490">
    <property type="entry name" value="Bact_solute-bd_prot1"/>
</dbReference>
<keyword evidence="1" id="KW-0732">Signal</keyword>
<feature type="signal peptide" evidence="1">
    <location>
        <begin position="1"/>
        <end position="32"/>
    </location>
</feature>
<dbReference type="EMBL" id="JAVDSB010000002">
    <property type="protein sequence ID" value="MDR6550591.1"/>
    <property type="molecule type" value="Genomic_DNA"/>
</dbReference>
<feature type="chain" id="PRO_5046550101" evidence="1">
    <location>
        <begin position="33"/>
        <end position="521"/>
    </location>
</feature>
<dbReference type="PROSITE" id="PS51257">
    <property type="entry name" value="PROKAR_LIPOPROTEIN"/>
    <property type="match status" value="1"/>
</dbReference>
<dbReference type="Proteomes" id="UP001267290">
    <property type="component" value="Unassembled WGS sequence"/>
</dbReference>
<reference evidence="2 3" key="1">
    <citation type="submission" date="2023-07" db="EMBL/GenBank/DDBJ databases">
        <title>Sorghum-associated microbial communities from plants grown in Nebraska, USA.</title>
        <authorList>
            <person name="Schachtman D."/>
        </authorList>
    </citation>
    <scope>NUCLEOTIDE SEQUENCE [LARGE SCALE GENOMIC DNA]</scope>
    <source>
        <strain evidence="2 3">CC258</strain>
    </source>
</reference>
<evidence type="ECO:0000313" key="3">
    <source>
        <dbReference type="Proteomes" id="UP001267290"/>
    </source>
</evidence>
<dbReference type="Gene3D" id="3.40.190.10">
    <property type="entry name" value="Periplasmic binding protein-like II"/>
    <property type="match status" value="2"/>
</dbReference>
<dbReference type="Pfam" id="PF13416">
    <property type="entry name" value="SBP_bac_8"/>
    <property type="match status" value="1"/>
</dbReference>
<evidence type="ECO:0000256" key="1">
    <source>
        <dbReference type="SAM" id="SignalP"/>
    </source>
</evidence>
<evidence type="ECO:0000313" key="2">
    <source>
        <dbReference type="EMBL" id="MDR6550591.1"/>
    </source>
</evidence>
<keyword evidence="3" id="KW-1185">Reference proteome</keyword>
<name>A0ABU1NSY9_9BACL</name>
<gene>
    <name evidence="2" type="ORF">J2736_001778</name>
</gene>
<dbReference type="InterPro" id="IPR006059">
    <property type="entry name" value="SBP"/>
</dbReference>
<proteinExistence type="predicted"/>
<organism evidence="2 3">
    <name type="scientific">Paenibacillus qinlingensis</name>
    <dbReference type="NCBI Taxonomy" id="1837343"/>
    <lineage>
        <taxon>Bacteria</taxon>
        <taxon>Bacillati</taxon>
        <taxon>Bacillota</taxon>
        <taxon>Bacilli</taxon>
        <taxon>Bacillales</taxon>
        <taxon>Paenibacillaceae</taxon>
        <taxon>Paenibacillus</taxon>
    </lineage>
</organism>
<protein>
    <submittedName>
        <fullName evidence="2">Aldouronate transport system substrate-binding protein</fullName>
    </submittedName>
</protein>
<sequence length="521" mass="59347">MKQLRWRNLASSGALVVIATSLVIGCSNNAPAPTSGAADAKKVEKIRVFRGPIDPPLPDTNNKYTQYFIKQLGIEPVYETAPWGGGADYAQKLQTMIASGDLPDIIRPMNGVEQTLITQGGALALDELLPKYAPNLWKYFPKEIWDIVRSTSPDGKIYYIPSLQNTNNRGLILRTDWLKNVGLGLPETQDQFVEMLRAFRDKDPNGNGKKDEIPTSGREQGRWMDHIFAMYGVAMWEGYPEWDLIDGKLQYSGIQPNMKEAIKFARDLYKEKLLDNETFLNKQEVWTGKILNDTVGAFYHIVDSTITVGGYEGLRKKNPNADFTMVPVPKVTGYNGFYSLKRFGFVEWVIPKKAEAKAASVLKYLDFYYTPEGVDFNSYGLENDSFVMENGKKKYLPDKDTTENWTQRKTIFSASVSTFDYKSKVAELTIKYPTRYKDMIEMYDRINKTTKVLAGDGMPISVYDGFADIKTHKLFQQYMANIIIGEWPIEKFDELVKKWNESGGTEVTKRANEWYQKVNKK</sequence>
<dbReference type="PANTHER" id="PTHR43649:SF12">
    <property type="entry name" value="DIACETYLCHITOBIOSE BINDING PROTEIN DASA"/>
    <property type="match status" value="1"/>
</dbReference>
<dbReference type="SUPFAM" id="SSF53850">
    <property type="entry name" value="Periplasmic binding protein-like II"/>
    <property type="match status" value="1"/>
</dbReference>
<comment type="caution">
    <text evidence="2">The sequence shown here is derived from an EMBL/GenBank/DDBJ whole genome shotgun (WGS) entry which is preliminary data.</text>
</comment>
<dbReference type="RefSeq" id="WP_310225546.1">
    <property type="nucleotide sequence ID" value="NZ_JAVDSB010000002.1"/>
</dbReference>